<feature type="compositionally biased region" description="Polar residues" evidence="1">
    <location>
        <begin position="620"/>
        <end position="632"/>
    </location>
</feature>
<evidence type="ECO:0000313" key="4">
    <source>
        <dbReference type="Proteomes" id="UP001231189"/>
    </source>
</evidence>
<reference evidence="3" key="1">
    <citation type="submission" date="2023-07" db="EMBL/GenBank/DDBJ databases">
        <title>A chromosome-level genome assembly of Lolium multiflorum.</title>
        <authorList>
            <person name="Chen Y."/>
            <person name="Copetti D."/>
            <person name="Kolliker R."/>
            <person name="Studer B."/>
        </authorList>
    </citation>
    <scope>NUCLEOTIDE SEQUENCE</scope>
    <source>
        <strain evidence="3">02402/16</strain>
        <tissue evidence="3">Leaf</tissue>
    </source>
</reference>
<organism evidence="3 4">
    <name type="scientific">Lolium multiflorum</name>
    <name type="common">Italian ryegrass</name>
    <name type="synonym">Lolium perenne subsp. multiflorum</name>
    <dbReference type="NCBI Taxonomy" id="4521"/>
    <lineage>
        <taxon>Eukaryota</taxon>
        <taxon>Viridiplantae</taxon>
        <taxon>Streptophyta</taxon>
        <taxon>Embryophyta</taxon>
        <taxon>Tracheophyta</taxon>
        <taxon>Spermatophyta</taxon>
        <taxon>Magnoliopsida</taxon>
        <taxon>Liliopsida</taxon>
        <taxon>Poales</taxon>
        <taxon>Poaceae</taxon>
        <taxon>BOP clade</taxon>
        <taxon>Pooideae</taxon>
        <taxon>Poodae</taxon>
        <taxon>Poeae</taxon>
        <taxon>Poeae Chloroplast Group 2 (Poeae type)</taxon>
        <taxon>Loliodinae</taxon>
        <taxon>Loliinae</taxon>
        <taxon>Lolium</taxon>
    </lineage>
</organism>
<evidence type="ECO:0000256" key="1">
    <source>
        <dbReference type="SAM" id="MobiDB-lite"/>
    </source>
</evidence>
<dbReference type="EMBL" id="JAUUTY010000003">
    <property type="protein sequence ID" value="KAK1667359.1"/>
    <property type="molecule type" value="Genomic_DNA"/>
</dbReference>
<dbReference type="Pfam" id="PF03399">
    <property type="entry name" value="SAC3_GANP"/>
    <property type="match status" value="1"/>
</dbReference>
<dbReference type="Gene3D" id="1.25.40.990">
    <property type="match status" value="1"/>
</dbReference>
<dbReference type="PANTHER" id="PTHR12436:SF4">
    <property type="entry name" value="LEUKOCYTE RECEPTOR CLUSTER MEMBER 8"/>
    <property type="match status" value="1"/>
</dbReference>
<protein>
    <recommendedName>
        <fullName evidence="2">PCI domain-containing protein</fullName>
    </recommendedName>
</protein>
<dbReference type="FunFam" id="1.25.40.990:FF:000005">
    <property type="entry name" value="Putative SAC3/GANP family protein"/>
    <property type="match status" value="1"/>
</dbReference>
<feature type="compositionally biased region" description="Low complexity" evidence="1">
    <location>
        <begin position="1"/>
        <end position="37"/>
    </location>
</feature>
<feature type="region of interest" description="Disordered" evidence="1">
    <location>
        <begin position="191"/>
        <end position="215"/>
    </location>
</feature>
<evidence type="ECO:0000259" key="2">
    <source>
        <dbReference type="PROSITE" id="PS50250"/>
    </source>
</evidence>
<feature type="domain" description="PCI" evidence="2">
    <location>
        <begin position="823"/>
        <end position="996"/>
    </location>
</feature>
<feature type="compositionally biased region" description="Polar residues" evidence="1">
    <location>
        <begin position="38"/>
        <end position="53"/>
    </location>
</feature>
<dbReference type="PROSITE" id="PS50250">
    <property type="entry name" value="PCI"/>
    <property type="match status" value="1"/>
</dbReference>
<dbReference type="InterPro" id="IPR005062">
    <property type="entry name" value="SAC3/GANP/THP3_conserved"/>
</dbReference>
<evidence type="ECO:0000313" key="3">
    <source>
        <dbReference type="EMBL" id="KAK1667359.1"/>
    </source>
</evidence>
<feature type="compositionally biased region" description="Polar residues" evidence="1">
    <location>
        <begin position="544"/>
        <end position="555"/>
    </location>
</feature>
<feature type="compositionally biased region" description="Polar residues" evidence="1">
    <location>
        <begin position="639"/>
        <end position="653"/>
    </location>
</feature>
<accession>A0AAD8WLZ4</accession>
<sequence>MAAQGGEAAAGSGAKPGEASSSPYQSSASGHHPWSSSTGTSWNYPVDNSNQSAVYYDPQRDVSVSGATQNATSGANNVIQPAVGTSNATNTYAPYSNSVQPGYNAAQYPNYYYNYPQAANDSTVQQGVDPSSGAAYQPLTSFQNSGSYVGPTSNTYYNAGADQTAPGYATNNYYYQNNTWGGGSSGDVHSQTYQTYNPSDANAAQNSSSLPTNSFHYPQQYTQWSHYYDQSAPNSVGSAVAGSSVSETKASSAGSGYAHPSSQPPPPGTTQWKNDTVASTAPPLQAAGITGFQSQNANQAPGAPGFQSQHANQAPGAPGFQSQHANQAPGAPGFQNKHINQASGPPGFKNQYTNQTASVHGFQNQYANQALAYQQSSANYSQIPLNNQADQQKALHVQGQSSNVYSVNHTYENSQPTLQGSATRVNKVQIPTNPRIAPDVPMALPKAESKLQAASSLKPAYVGVSVPKNDVKAGQDGHGAAAQGAFPVSLCTYVERNLSRCKDDAQRSATRIIMKEIITKATADGTLHNKNWDIEPLLALPENATGTDMTSTGKDSSPFSFSTPRRSPSRRTKSRWEPVADEKVINKVEVLPKEPAKSNISTWEAAKRTGNSWDLGRFVQSRQAPSSQWSQRPSKKQRTSGSTNVNKNGNASSDSDKEQDLAKYYASSMQLTNSPEEKKRREHRSKRFERGQSASSKSGSSVPHKANVYIRKAMPMLPNKINGDGVTLAVEDLDWDALTIKGTCQEIEKRYLRLTSAPDPATVRPEDVLEKALHMVETCEKNYLYKCDQLKSIRQDLTVQRIQNELTVKVYETHARLALQAGDLSEYNQCQSQLTRLYGEGISGCHLEFSAYNLLCVMLHSNNKRDLLSSMASLSKEAKLDETVKHALAVHSAVSSGNYVMFFKLYKKAPGLNSCLMDLYVERMRFEAIKCMSKSYRPTVPVRYAARVLGFTKVVEVCEVEVADGLEECEEWLKAHGAILAVDGNNGELQIDTKVSSASLFMPEPDNAVSHGDASLAVDDFLARAS</sequence>
<feature type="region of interest" description="Disordered" evidence="1">
    <location>
        <begin position="620"/>
        <end position="704"/>
    </location>
</feature>
<feature type="region of interest" description="Disordered" evidence="1">
    <location>
        <begin position="1"/>
        <end position="57"/>
    </location>
</feature>
<dbReference type="InterPro" id="IPR045107">
    <property type="entry name" value="SAC3/GANP/THP3"/>
</dbReference>
<dbReference type="AlphaFoldDB" id="A0AAD8WLZ4"/>
<feature type="compositionally biased region" description="Low complexity" evidence="1">
    <location>
        <begin position="556"/>
        <end position="566"/>
    </location>
</feature>
<feature type="region of interest" description="Disordered" evidence="1">
    <location>
        <begin position="294"/>
        <end position="353"/>
    </location>
</feature>
<dbReference type="GO" id="GO:0005634">
    <property type="term" value="C:nucleus"/>
    <property type="evidence" value="ECO:0007669"/>
    <property type="project" value="TreeGrafter"/>
</dbReference>
<dbReference type="Proteomes" id="UP001231189">
    <property type="component" value="Unassembled WGS sequence"/>
</dbReference>
<gene>
    <name evidence="3" type="ORF">QYE76_055518</name>
</gene>
<comment type="caution">
    <text evidence="3">The sequence shown here is derived from an EMBL/GenBank/DDBJ whole genome shotgun (WGS) entry which is preliminary data.</text>
</comment>
<feature type="region of interest" description="Disordered" evidence="1">
    <location>
        <begin position="247"/>
        <end position="276"/>
    </location>
</feature>
<dbReference type="InterPro" id="IPR000717">
    <property type="entry name" value="PCI_dom"/>
</dbReference>
<feature type="region of interest" description="Disordered" evidence="1">
    <location>
        <begin position="543"/>
        <end position="578"/>
    </location>
</feature>
<name>A0AAD8WLZ4_LOLMU</name>
<dbReference type="PANTHER" id="PTHR12436">
    <property type="entry name" value="80 KDA MCM3-ASSOCIATED PROTEIN"/>
    <property type="match status" value="1"/>
</dbReference>
<proteinExistence type="predicted"/>
<keyword evidence="4" id="KW-1185">Reference proteome</keyword>